<dbReference type="Proteomes" id="UP000239990">
    <property type="component" value="Unassembled WGS sequence"/>
</dbReference>
<dbReference type="GO" id="GO:0140359">
    <property type="term" value="F:ABC-type transporter activity"/>
    <property type="evidence" value="ECO:0007669"/>
    <property type="project" value="InterPro"/>
</dbReference>
<dbReference type="GO" id="GO:0005886">
    <property type="term" value="C:plasma membrane"/>
    <property type="evidence" value="ECO:0007669"/>
    <property type="project" value="UniProtKB-SubCell"/>
</dbReference>
<evidence type="ECO:0000256" key="5">
    <source>
        <dbReference type="ARBA" id="ARBA00022741"/>
    </source>
</evidence>
<evidence type="ECO:0000256" key="6">
    <source>
        <dbReference type="ARBA" id="ARBA00022840"/>
    </source>
</evidence>
<evidence type="ECO:0000256" key="9">
    <source>
        <dbReference type="SAM" id="MobiDB-lite"/>
    </source>
</evidence>
<dbReference type="GO" id="GO:0005524">
    <property type="term" value="F:ATP binding"/>
    <property type="evidence" value="ECO:0007669"/>
    <property type="project" value="UniProtKB-KW"/>
</dbReference>
<dbReference type="AlphaFoldDB" id="A0A2S5GLR9"/>
<feature type="transmembrane region" description="Helical" evidence="10">
    <location>
        <begin position="32"/>
        <end position="52"/>
    </location>
</feature>
<keyword evidence="3" id="KW-1003">Cell membrane</keyword>
<evidence type="ECO:0000256" key="8">
    <source>
        <dbReference type="ARBA" id="ARBA00023136"/>
    </source>
</evidence>
<feature type="transmembrane region" description="Helical" evidence="10">
    <location>
        <begin position="175"/>
        <end position="199"/>
    </location>
</feature>
<dbReference type="Gene3D" id="3.40.50.300">
    <property type="entry name" value="P-loop containing nucleotide triphosphate hydrolases"/>
    <property type="match status" value="1"/>
</dbReference>
<feature type="domain" description="ABC transmembrane type-1" evidence="12">
    <location>
        <begin position="32"/>
        <end position="320"/>
    </location>
</feature>
<dbReference type="Pfam" id="PF00005">
    <property type="entry name" value="ABC_tran"/>
    <property type="match status" value="1"/>
</dbReference>
<comment type="caution">
    <text evidence="13">The sequence shown here is derived from an EMBL/GenBank/DDBJ whole genome shotgun (WGS) entry which is preliminary data.</text>
</comment>
<name>A0A2S5GLR9_9BURK</name>
<dbReference type="PANTHER" id="PTHR24221:SF654">
    <property type="entry name" value="ATP-BINDING CASSETTE SUB-FAMILY B MEMBER 6"/>
    <property type="match status" value="1"/>
</dbReference>
<keyword evidence="4 10" id="KW-0812">Transmembrane</keyword>
<sequence>MARKKIDLRGQAFKDVLGFTFRHWAFQPWRTLVIVLLALLSAVADILTPMYAGRLVDAVASGSSGDALAWSAAITAFWLLVALGVGGTLLRQAVFQNIITFTLKMMNGIVSNAFYRVQRFSTDWHANSFAGSTVRKITRGMWAVDILNDTLLIALLPSVVMLVGATALLGAHWPVMGLVVGLGSVLYIAVTVALSLGYVAPAARLGNAWDTRMGGALADAVSCNAVVKAFGAETREEVRLDRVVNKWRNRTRRTWVRATLNGGIQGAMLVAMQAAILGASLLLWSRNQATVGDITFTLTMFFVLQGYLRDVGMHIRNLQRSVNDMEELVAMERQPLGVADRPGAGAIRVSAGEIRFEDVTFRYGAHNTPLYDKFSARIAPGERVGLVGHSGSGKTTFIKLIQRLYDVNEGRITIDGQDIAQVKQASLRSQIAIVQQDPVLFHRTLAENIAYARPGATQAEIEKAARLASAHDFIMSLPKGYDTLVGERGVKLSGGERQRVAIARAFLADSPILILDEATSSLDSESEVLIQQAMDRLMVGRTTLVVAHRLSTVRALDRLLVMDHGRIIEEGSHDQLIRLKGGLYRRLFERQALELTKGMTPAEMLQDGATPPPVKEQVDNDDVDAGEFAFGK</sequence>
<keyword evidence="8 10" id="KW-0472">Membrane</keyword>
<feature type="transmembrane region" description="Helical" evidence="10">
    <location>
        <begin position="258"/>
        <end position="284"/>
    </location>
</feature>
<dbReference type="InterPro" id="IPR039421">
    <property type="entry name" value="Type_1_exporter"/>
</dbReference>
<dbReference type="InterPro" id="IPR027417">
    <property type="entry name" value="P-loop_NTPase"/>
</dbReference>
<gene>
    <name evidence="13" type="ORF">C4E15_21855</name>
</gene>
<evidence type="ECO:0000313" key="14">
    <source>
        <dbReference type="Proteomes" id="UP000239990"/>
    </source>
</evidence>
<evidence type="ECO:0000256" key="10">
    <source>
        <dbReference type="SAM" id="Phobius"/>
    </source>
</evidence>
<dbReference type="GO" id="GO:0034040">
    <property type="term" value="F:ATPase-coupled lipid transmembrane transporter activity"/>
    <property type="evidence" value="ECO:0007669"/>
    <property type="project" value="TreeGrafter"/>
</dbReference>
<dbReference type="PROSITE" id="PS00211">
    <property type="entry name" value="ABC_TRANSPORTER_1"/>
    <property type="match status" value="1"/>
</dbReference>
<dbReference type="RefSeq" id="WP_046804769.1">
    <property type="nucleotide sequence ID" value="NZ_PREU01000011.1"/>
</dbReference>
<dbReference type="InterPro" id="IPR003439">
    <property type="entry name" value="ABC_transporter-like_ATP-bd"/>
</dbReference>
<keyword evidence="7 10" id="KW-1133">Transmembrane helix</keyword>
<feature type="region of interest" description="Disordered" evidence="9">
    <location>
        <begin position="603"/>
        <end position="623"/>
    </location>
</feature>
<keyword evidence="2" id="KW-0813">Transport</keyword>
<feature type="transmembrane region" description="Helical" evidence="10">
    <location>
        <begin position="67"/>
        <end position="90"/>
    </location>
</feature>
<proteinExistence type="predicted"/>
<reference evidence="13 14" key="1">
    <citation type="submission" date="2018-02" db="EMBL/GenBank/DDBJ databases">
        <title>Draft Genome of Achromobacter spanius stain 6.</title>
        <authorList>
            <person name="Gunasekera T.S."/>
            <person name="Radwan O."/>
            <person name="Ruiz O.N."/>
        </authorList>
    </citation>
    <scope>NUCLEOTIDE SEQUENCE [LARGE SCALE GENOMIC DNA]</scope>
    <source>
        <strain evidence="13 14">6</strain>
    </source>
</reference>
<protein>
    <submittedName>
        <fullName evidence="13">ABC transporter ATP-binding protein</fullName>
    </submittedName>
</protein>
<dbReference type="Gene3D" id="1.20.1560.10">
    <property type="entry name" value="ABC transporter type 1, transmembrane domain"/>
    <property type="match status" value="1"/>
</dbReference>
<dbReference type="EMBL" id="PREU01000011">
    <property type="protein sequence ID" value="PPA74012.1"/>
    <property type="molecule type" value="Genomic_DNA"/>
</dbReference>
<evidence type="ECO:0000259" key="11">
    <source>
        <dbReference type="PROSITE" id="PS50893"/>
    </source>
</evidence>
<dbReference type="SUPFAM" id="SSF90123">
    <property type="entry name" value="ABC transporter transmembrane region"/>
    <property type="match status" value="1"/>
</dbReference>
<dbReference type="Pfam" id="PF00664">
    <property type="entry name" value="ABC_membrane"/>
    <property type="match status" value="1"/>
</dbReference>
<keyword evidence="5" id="KW-0547">Nucleotide-binding</keyword>
<dbReference type="InterPro" id="IPR011527">
    <property type="entry name" value="ABC1_TM_dom"/>
</dbReference>
<accession>A0A2S5GLR9</accession>
<dbReference type="SMART" id="SM00382">
    <property type="entry name" value="AAA"/>
    <property type="match status" value="1"/>
</dbReference>
<feature type="transmembrane region" description="Helical" evidence="10">
    <location>
        <begin position="146"/>
        <end position="169"/>
    </location>
</feature>
<dbReference type="InterPro" id="IPR017871">
    <property type="entry name" value="ABC_transporter-like_CS"/>
</dbReference>
<keyword evidence="6 13" id="KW-0067">ATP-binding</keyword>
<dbReference type="OrthoDB" id="8554730at2"/>
<dbReference type="PANTHER" id="PTHR24221">
    <property type="entry name" value="ATP-BINDING CASSETTE SUB-FAMILY B"/>
    <property type="match status" value="1"/>
</dbReference>
<dbReference type="InterPro" id="IPR036640">
    <property type="entry name" value="ABC1_TM_sf"/>
</dbReference>
<dbReference type="GO" id="GO:0016887">
    <property type="term" value="F:ATP hydrolysis activity"/>
    <property type="evidence" value="ECO:0007669"/>
    <property type="project" value="InterPro"/>
</dbReference>
<evidence type="ECO:0000256" key="3">
    <source>
        <dbReference type="ARBA" id="ARBA00022475"/>
    </source>
</evidence>
<evidence type="ECO:0000313" key="13">
    <source>
        <dbReference type="EMBL" id="PPA74012.1"/>
    </source>
</evidence>
<dbReference type="PROSITE" id="PS50893">
    <property type="entry name" value="ABC_TRANSPORTER_2"/>
    <property type="match status" value="1"/>
</dbReference>
<dbReference type="FunFam" id="3.40.50.300:FF:000287">
    <property type="entry name" value="Multidrug ABC transporter ATP-binding protein"/>
    <property type="match status" value="1"/>
</dbReference>
<evidence type="ECO:0000256" key="1">
    <source>
        <dbReference type="ARBA" id="ARBA00004651"/>
    </source>
</evidence>
<dbReference type="InterPro" id="IPR003593">
    <property type="entry name" value="AAA+_ATPase"/>
</dbReference>
<evidence type="ECO:0000256" key="4">
    <source>
        <dbReference type="ARBA" id="ARBA00022692"/>
    </source>
</evidence>
<evidence type="ECO:0000256" key="7">
    <source>
        <dbReference type="ARBA" id="ARBA00022989"/>
    </source>
</evidence>
<comment type="subcellular location">
    <subcellularLocation>
        <location evidence="1">Cell membrane</location>
        <topology evidence="1">Multi-pass membrane protein</topology>
    </subcellularLocation>
</comment>
<organism evidence="13 14">
    <name type="scientific">Achromobacter spanius</name>
    <dbReference type="NCBI Taxonomy" id="217203"/>
    <lineage>
        <taxon>Bacteria</taxon>
        <taxon>Pseudomonadati</taxon>
        <taxon>Pseudomonadota</taxon>
        <taxon>Betaproteobacteria</taxon>
        <taxon>Burkholderiales</taxon>
        <taxon>Alcaligenaceae</taxon>
        <taxon>Achromobacter</taxon>
    </lineage>
</organism>
<dbReference type="SUPFAM" id="SSF52540">
    <property type="entry name" value="P-loop containing nucleoside triphosphate hydrolases"/>
    <property type="match status" value="1"/>
</dbReference>
<evidence type="ECO:0000256" key="2">
    <source>
        <dbReference type="ARBA" id="ARBA00022448"/>
    </source>
</evidence>
<dbReference type="PROSITE" id="PS50929">
    <property type="entry name" value="ABC_TM1F"/>
    <property type="match status" value="1"/>
</dbReference>
<feature type="domain" description="ABC transporter" evidence="11">
    <location>
        <begin position="354"/>
        <end position="589"/>
    </location>
</feature>
<evidence type="ECO:0000259" key="12">
    <source>
        <dbReference type="PROSITE" id="PS50929"/>
    </source>
</evidence>